<comment type="caution">
    <text evidence="2">The sequence shown here is derived from an EMBL/GenBank/DDBJ whole genome shotgun (WGS) entry which is preliminary data.</text>
</comment>
<dbReference type="SUPFAM" id="SSF55785">
    <property type="entry name" value="PYP-like sensor domain (PAS domain)"/>
    <property type="match status" value="1"/>
</dbReference>
<proteinExistence type="predicted"/>
<keyword evidence="3" id="KW-1185">Reference proteome</keyword>
<dbReference type="EMBL" id="LUCH01001191">
    <property type="protein sequence ID" value="KAF5403496.1"/>
    <property type="molecule type" value="Genomic_DNA"/>
</dbReference>
<feature type="region of interest" description="Disordered" evidence="1">
    <location>
        <begin position="71"/>
        <end position="99"/>
    </location>
</feature>
<sequence>MVSPATLGLLREAEVASLRLHPVTPSGLRQRMPVTESSGELPTGRLCVNEQKSRIAKTIAHKRKFDQALCSDRPKSSKVITAPHEQGTPSKRTPSDGFPICHMTTSSKTHVSGTISKEFKHKVSSHQRLPALCAKPVAPTEVPSNVSRRKGPRLPLSSTTSDRSALLSQMFTQTRRCSDFGSTGSYQRCAYSPPYHTQHRRRLSLQQMDSVNLRACRVERRKAKSRVAAQVRRNREGQSLMLLQNVLPISNEALNRISAVTQDTAVSLLSVFKDEPDLKDLITSDLSGWLNDSTLSEIPPNSPGTMNLEKSDIIRIAGHTLFLLNNIHHLLGVSQTPSLNLNSQSLYGLLIDPKDNRIVYVTPALAEAVGGSWASFIGAPLHHLMESNLSDTRSTMFAHNRISRRKNHFASQSVLSNSCDAYKRGTVFAEPSTRAPEATHFVRLLKCTTRSSNSPNASHAPFIGCEERISSVTHMASGGNHYGQQRKEWNRGHRKQYLTSGLPFQVGGADWSVEPHGVTSAELIYYCWATASLEPPVAISVDSGINQLTEDMLTVPETDLVSDKRYLSEGESESSTSYCSSTIHHNQNPLKLYLLQPVDLSPNEVSSDSDPPHMGSFIPEPYVTTSVDERLLVPVTSGRGRCCRRRGSKFQGKYVTCHPVTKSEMMTNADDVVEPTENPMSDMLDKLTWDADLSDILSLLSAKRLADQCFTCLDVTQLVVRSTRGSFQACLGLVKCGDKLLGRSFLSLIHPDDLDAVVNAFSKTLLTGSPVWTPVYRIAGLDAEQGYKRYRWVRSMVWVDRDGQNLHCWHKPAGCESLDPVRVMTRTESHLLPAEVAQTGSRSSVDKDCKSCFTAATSDQVRKAQSNICAVEMTRFRSREPIMFLSPELKFLHRTGQNRLTIVLKRNQTPFDNERRPDDSNQKDDAMFQVSSPIHGPSPKTRPNPTTYKSDLSNVVKKQVETAQWQPKLVKRTAAQTRHRLWVSTHHRMINQCVHSSTLAQRSVFVPHFGDVPISSKHCRMQRKWASHPGVYAFSSNKPPSLLTDTNQGSGSSTSNNSSLVDTPGVGNATAVSLFPPEPQLTGLASMVDDLLGHKENRQNPSVHFVTRQSCK</sequence>
<reference evidence="2" key="1">
    <citation type="submission" date="2019-05" db="EMBL/GenBank/DDBJ databases">
        <title>Annotation for the trematode Paragonimus heterotremus.</title>
        <authorList>
            <person name="Choi Y.-J."/>
        </authorList>
    </citation>
    <scope>NUCLEOTIDE SEQUENCE</scope>
    <source>
        <strain evidence="2">LC</strain>
    </source>
</reference>
<dbReference type="CDD" id="cd00130">
    <property type="entry name" value="PAS"/>
    <property type="match status" value="1"/>
</dbReference>
<dbReference type="InterPro" id="IPR035965">
    <property type="entry name" value="PAS-like_dom_sf"/>
</dbReference>
<name>A0A8J4T161_9TREM</name>
<feature type="region of interest" description="Disordered" evidence="1">
    <location>
        <begin position="904"/>
        <end position="946"/>
    </location>
</feature>
<accession>A0A8J4T161</accession>
<evidence type="ECO:0008006" key="4">
    <source>
        <dbReference type="Google" id="ProtNLM"/>
    </source>
</evidence>
<dbReference type="Gene3D" id="3.30.450.20">
    <property type="entry name" value="PAS domain"/>
    <property type="match status" value="1"/>
</dbReference>
<feature type="compositionally biased region" description="Polar residues" evidence="1">
    <location>
        <begin position="1036"/>
        <end position="1045"/>
    </location>
</feature>
<feature type="compositionally biased region" description="Basic and acidic residues" evidence="1">
    <location>
        <begin position="912"/>
        <end position="926"/>
    </location>
</feature>
<feature type="region of interest" description="Disordered" evidence="1">
    <location>
        <begin position="140"/>
        <end position="162"/>
    </location>
</feature>
<feature type="region of interest" description="Disordered" evidence="1">
    <location>
        <begin position="1036"/>
        <end position="1063"/>
    </location>
</feature>
<evidence type="ECO:0000256" key="1">
    <source>
        <dbReference type="SAM" id="MobiDB-lite"/>
    </source>
</evidence>
<dbReference type="Proteomes" id="UP000748531">
    <property type="component" value="Unassembled WGS sequence"/>
</dbReference>
<evidence type="ECO:0000313" key="3">
    <source>
        <dbReference type="Proteomes" id="UP000748531"/>
    </source>
</evidence>
<feature type="compositionally biased region" description="Low complexity" evidence="1">
    <location>
        <begin position="1046"/>
        <end position="1059"/>
    </location>
</feature>
<dbReference type="AlphaFoldDB" id="A0A8J4T161"/>
<dbReference type="InterPro" id="IPR000014">
    <property type="entry name" value="PAS"/>
</dbReference>
<protein>
    <recommendedName>
        <fullName evidence="4">PAS domain-containing protein</fullName>
    </recommendedName>
</protein>
<evidence type="ECO:0000313" key="2">
    <source>
        <dbReference type="EMBL" id="KAF5403496.1"/>
    </source>
</evidence>
<gene>
    <name evidence="2" type="ORF">PHET_02844</name>
</gene>
<dbReference type="OrthoDB" id="6288634at2759"/>
<organism evidence="2 3">
    <name type="scientific">Paragonimus heterotremus</name>
    <dbReference type="NCBI Taxonomy" id="100268"/>
    <lineage>
        <taxon>Eukaryota</taxon>
        <taxon>Metazoa</taxon>
        <taxon>Spiralia</taxon>
        <taxon>Lophotrochozoa</taxon>
        <taxon>Platyhelminthes</taxon>
        <taxon>Trematoda</taxon>
        <taxon>Digenea</taxon>
        <taxon>Plagiorchiida</taxon>
        <taxon>Troglotremata</taxon>
        <taxon>Troglotrematidae</taxon>
        <taxon>Paragonimus</taxon>
    </lineage>
</organism>